<proteinExistence type="predicted"/>
<evidence type="ECO:0000313" key="2">
    <source>
        <dbReference type="EMBL" id="RHF90217.1"/>
    </source>
</evidence>
<dbReference type="GO" id="GO:0009100">
    <property type="term" value="P:glycoprotein metabolic process"/>
    <property type="evidence" value="ECO:0007669"/>
    <property type="project" value="UniProtKB-ARBA"/>
</dbReference>
<organism evidence="2 3">
    <name type="scientific">Eubacterium ventriosum</name>
    <dbReference type="NCBI Taxonomy" id="39496"/>
    <lineage>
        <taxon>Bacteria</taxon>
        <taxon>Bacillati</taxon>
        <taxon>Bacillota</taxon>
        <taxon>Clostridia</taxon>
        <taxon>Eubacteriales</taxon>
        <taxon>Eubacteriaceae</taxon>
        <taxon>Eubacterium</taxon>
    </lineage>
</organism>
<gene>
    <name evidence="2" type="ORF">DW652_02720</name>
</gene>
<evidence type="ECO:0000259" key="1">
    <source>
        <dbReference type="Pfam" id="PF04991"/>
    </source>
</evidence>
<dbReference type="PANTHER" id="PTHR43404">
    <property type="entry name" value="LIPOPOLYSACCHARIDE CHOLINEPHOSPHOTRANSFERASE LICD"/>
    <property type="match status" value="1"/>
</dbReference>
<dbReference type="Proteomes" id="UP000286186">
    <property type="component" value="Unassembled WGS sequence"/>
</dbReference>
<dbReference type="PANTHER" id="PTHR43404:SF2">
    <property type="entry name" value="LIPOPOLYSACCHARIDE CHOLINEPHOSPHOTRANSFERASE LICD"/>
    <property type="match status" value="1"/>
</dbReference>
<dbReference type="InterPro" id="IPR052942">
    <property type="entry name" value="LPS_cholinephosphotransferase"/>
</dbReference>
<reference evidence="2 3" key="1">
    <citation type="submission" date="2018-08" db="EMBL/GenBank/DDBJ databases">
        <title>A genome reference for cultivated species of the human gut microbiota.</title>
        <authorList>
            <person name="Zou Y."/>
            <person name="Xue W."/>
            <person name="Luo G."/>
        </authorList>
    </citation>
    <scope>NUCLEOTIDE SEQUENCE [LARGE SCALE GENOMIC DNA]</scope>
    <source>
        <strain evidence="2 3">AM23-22</strain>
    </source>
</reference>
<name>A0A414RB36_9FIRM</name>
<dbReference type="RefSeq" id="WP_118231312.1">
    <property type="nucleotide sequence ID" value="NZ_CATWJF010000002.1"/>
</dbReference>
<protein>
    <submittedName>
        <fullName evidence="2">LicD family protein</fullName>
    </submittedName>
</protein>
<dbReference type="Pfam" id="PF04991">
    <property type="entry name" value="LicD"/>
    <property type="match status" value="1"/>
</dbReference>
<evidence type="ECO:0000313" key="3">
    <source>
        <dbReference type="Proteomes" id="UP000286186"/>
    </source>
</evidence>
<dbReference type="AlphaFoldDB" id="A0A414RB36"/>
<comment type="caution">
    <text evidence="2">The sequence shown here is derived from an EMBL/GenBank/DDBJ whole genome shotgun (WGS) entry which is preliminary data.</text>
</comment>
<feature type="domain" description="LicD/FKTN/FKRP nucleotidyltransferase" evidence="1">
    <location>
        <begin position="24"/>
        <end position="246"/>
    </location>
</feature>
<dbReference type="InterPro" id="IPR007074">
    <property type="entry name" value="LicD/FKTN/FKRP_NTP_transf"/>
</dbReference>
<dbReference type="EMBL" id="QRHR01000002">
    <property type="protein sequence ID" value="RHF90217.1"/>
    <property type="molecule type" value="Genomic_DNA"/>
</dbReference>
<accession>A0A414RB36</accession>
<sequence>MVEENVIKLRRAQLMIAKEIKRICDLNNINYFLDSGSMLGAVRHSGFIPWDDDMDIGMCCDDYEKFISIAPKELDNRFFLDNYETNKSNPLVFSKVRLKGTTYIENIGNKNLEHNEIFVDVFPYYYISDNIMERKIEGLEMAFLAQAIMSKSGYKVWKGKGLKKRLKFLPTDIVGKVCTMHYLRAKVNRLYSKHHNTKMMGIQAGSCYGYWYFPESVLRKTVKHKFEDEEFNIPQEYDCFLKVAYGDYMKLPPENERVTHQILRLDFGQTKIL</sequence>